<accession>A0AAV6YJ88</accession>
<evidence type="ECO:0000313" key="2">
    <source>
        <dbReference type="Proteomes" id="UP000824782"/>
    </source>
</evidence>
<organism evidence="1 2">
    <name type="scientific">Engystomops pustulosus</name>
    <name type="common">Tungara frog</name>
    <name type="synonym">Physalaemus pustulosus</name>
    <dbReference type="NCBI Taxonomy" id="76066"/>
    <lineage>
        <taxon>Eukaryota</taxon>
        <taxon>Metazoa</taxon>
        <taxon>Chordata</taxon>
        <taxon>Craniata</taxon>
        <taxon>Vertebrata</taxon>
        <taxon>Euteleostomi</taxon>
        <taxon>Amphibia</taxon>
        <taxon>Batrachia</taxon>
        <taxon>Anura</taxon>
        <taxon>Neobatrachia</taxon>
        <taxon>Hyloidea</taxon>
        <taxon>Leptodactylidae</taxon>
        <taxon>Leiuperinae</taxon>
        <taxon>Engystomops</taxon>
    </lineage>
</organism>
<protein>
    <submittedName>
        <fullName evidence="1">Uncharacterized protein</fullName>
    </submittedName>
</protein>
<gene>
    <name evidence="1" type="ORF">GDO81_024375</name>
</gene>
<comment type="caution">
    <text evidence="1">The sequence shown here is derived from an EMBL/GenBank/DDBJ whole genome shotgun (WGS) entry which is preliminary data.</text>
</comment>
<evidence type="ECO:0000313" key="1">
    <source>
        <dbReference type="EMBL" id="KAG8537529.1"/>
    </source>
</evidence>
<sequence length="89" mass="9780">MLDADIIAVGRDVLNLFWHLTSFTLEDAPHSRAAFTLSVFIVLRTTTRGVVGAAGVRYSEFRIGGSTDHRWGIHHPSCSGADQLIMLQV</sequence>
<keyword evidence="2" id="KW-1185">Reference proteome</keyword>
<dbReference type="Proteomes" id="UP000824782">
    <property type="component" value="Unassembled WGS sequence"/>
</dbReference>
<name>A0AAV6YJ88_ENGPU</name>
<dbReference type="AlphaFoldDB" id="A0AAV6YJ88"/>
<proteinExistence type="predicted"/>
<dbReference type="EMBL" id="WNYA01029354">
    <property type="protein sequence ID" value="KAG8537529.1"/>
    <property type="molecule type" value="Genomic_DNA"/>
</dbReference>
<reference evidence="1" key="1">
    <citation type="thesis" date="2020" institute="ProQuest LLC" country="789 East Eisenhower Parkway, Ann Arbor, MI, USA">
        <title>Comparative Genomics and Chromosome Evolution.</title>
        <authorList>
            <person name="Mudd A.B."/>
        </authorList>
    </citation>
    <scope>NUCLEOTIDE SEQUENCE</scope>
    <source>
        <strain evidence="1">237g6f4</strain>
        <tissue evidence="1">Blood</tissue>
    </source>
</reference>